<reference evidence="2 3" key="1">
    <citation type="submission" date="2020-02" db="EMBL/GenBank/DDBJ databases">
        <title>Pseudoroseicyclus tamarix, sp. nov., isolated from offshore sediment of a Tamarix chinensis forest.</title>
        <authorList>
            <person name="Gai Y."/>
        </authorList>
    </citation>
    <scope>NUCLEOTIDE SEQUENCE [LARGE SCALE GENOMIC DNA]</scope>
    <source>
        <strain evidence="2 3">CLL3-39</strain>
    </source>
</reference>
<evidence type="ECO:0000313" key="2">
    <source>
        <dbReference type="EMBL" id="NDV01121.1"/>
    </source>
</evidence>
<comment type="caution">
    <text evidence="2">The sequence shown here is derived from an EMBL/GenBank/DDBJ whole genome shotgun (WGS) entry which is preliminary data.</text>
</comment>
<name>A0A6B2JIC4_9RHOB</name>
<dbReference type="SUPFAM" id="SSF51294">
    <property type="entry name" value="Hedgehog/intein (Hint) domain"/>
    <property type="match status" value="1"/>
</dbReference>
<sequence length="328" mass="35727">MQETLPVYRADDFTVIHGVAEGEPVSFADELIIDDSYALARAASRAELRLERQESAFRVLPGSAVGEAGRIVHLDSCLTLMGSGGDTLEALILVEVEDGAAEAIYLLPLAPLAAEAEYRLVGIDRHAATRRFAEVACVAFARGTRMTMATGEQRPIETLRPGDRLLTRDDGARPLLWMGQRTLRAQGDFAPVLIRKGALNNENDLVLAPDNRVFVWQRQDAIGAGRSELLVKARHLVNGETVVRVEGGFVDYFQLLFEQHQIIFAEGIAAESLLVDPRTREALPDEVREGLMQGAPGHGARAHLSYDVAESLLSSPDAVELLRRAAVG</sequence>
<organism evidence="2 3">
    <name type="scientific">Pseudoroseicyclus tamaricis</name>
    <dbReference type="NCBI Taxonomy" id="2705421"/>
    <lineage>
        <taxon>Bacteria</taxon>
        <taxon>Pseudomonadati</taxon>
        <taxon>Pseudomonadota</taxon>
        <taxon>Alphaproteobacteria</taxon>
        <taxon>Rhodobacterales</taxon>
        <taxon>Paracoccaceae</taxon>
        <taxon>Pseudoroseicyclus</taxon>
    </lineage>
</organism>
<gene>
    <name evidence="2" type="ORF">GZA08_09105</name>
</gene>
<evidence type="ECO:0000259" key="1">
    <source>
        <dbReference type="Pfam" id="PF13403"/>
    </source>
</evidence>
<proteinExistence type="predicted"/>
<dbReference type="RefSeq" id="WP_163892459.1">
    <property type="nucleotide sequence ID" value="NZ_JAAFYS010000002.1"/>
</dbReference>
<dbReference type="Proteomes" id="UP000474757">
    <property type="component" value="Unassembled WGS sequence"/>
</dbReference>
<keyword evidence="3" id="KW-1185">Reference proteome</keyword>
<accession>A0A6B2JIC4</accession>
<protein>
    <submittedName>
        <fullName evidence="2">Hint domain-containing protein</fullName>
    </submittedName>
</protein>
<dbReference type="Pfam" id="PF13403">
    <property type="entry name" value="Hint_2"/>
    <property type="match status" value="1"/>
</dbReference>
<dbReference type="EMBL" id="JAAGAB010000002">
    <property type="protein sequence ID" value="NDV01121.1"/>
    <property type="molecule type" value="Genomic_DNA"/>
</dbReference>
<feature type="domain" description="Hedgehog/Intein (Hint)" evidence="1">
    <location>
        <begin position="139"/>
        <end position="275"/>
    </location>
</feature>
<dbReference type="AlphaFoldDB" id="A0A6B2JIC4"/>
<dbReference type="InterPro" id="IPR036844">
    <property type="entry name" value="Hint_dom_sf"/>
</dbReference>
<dbReference type="InterPro" id="IPR028992">
    <property type="entry name" value="Hedgehog/Intein_dom"/>
</dbReference>
<evidence type="ECO:0000313" key="3">
    <source>
        <dbReference type="Proteomes" id="UP000474757"/>
    </source>
</evidence>
<dbReference type="Gene3D" id="2.170.16.10">
    <property type="entry name" value="Hedgehog/Intein (Hint) domain"/>
    <property type="match status" value="1"/>
</dbReference>